<evidence type="ECO:0000256" key="3">
    <source>
        <dbReference type="ARBA" id="ARBA00022722"/>
    </source>
</evidence>
<dbReference type="GO" id="GO:0016779">
    <property type="term" value="F:nucleotidyltransferase activity"/>
    <property type="evidence" value="ECO:0007669"/>
    <property type="project" value="UniProtKB-KW"/>
</dbReference>
<dbReference type="Proteomes" id="UP000694545">
    <property type="component" value="Unplaced"/>
</dbReference>
<evidence type="ECO:0000256" key="2">
    <source>
        <dbReference type="ARBA" id="ARBA00022695"/>
    </source>
</evidence>
<name>A0A8D2IU53_VARKO</name>
<protein>
    <recommendedName>
        <fullName evidence="6">Murine leukemia virus integrase C-terminal domain-containing protein</fullName>
    </recommendedName>
</protein>
<keyword evidence="5" id="KW-0378">Hydrolase</keyword>
<sequence>VGESVPYKGRDNWVWLKNFHPVTLGARWLGPFQVILSTSTAVRLAEKPHWFHVTQIKPAAGPHPAHRVWAESSIC</sequence>
<reference evidence="7" key="1">
    <citation type="submission" date="2025-08" db="UniProtKB">
        <authorList>
            <consortium name="Ensembl"/>
        </authorList>
    </citation>
    <scope>IDENTIFICATION</scope>
</reference>
<evidence type="ECO:0000259" key="6">
    <source>
        <dbReference type="Pfam" id="PF18697"/>
    </source>
</evidence>
<reference evidence="7" key="2">
    <citation type="submission" date="2025-09" db="UniProtKB">
        <authorList>
            <consortium name="Ensembl"/>
        </authorList>
    </citation>
    <scope>IDENTIFICATION</scope>
</reference>
<evidence type="ECO:0000256" key="5">
    <source>
        <dbReference type="ARBA" id="ARBA00022801"/>
    </source>
</evidence>
<evidence type="ECO:0000256" key="1">
    <source>
        <dbReference type="ARBA" id="ARBA00022679"/>
    </source>
</evidence>
<evidence type="ECO:0000313" key="8">
    <source>
        <dbReference type="Proteomes" id="UP000694545"/>
    </source>
</evidence>
<dbReference type="GO" id="GO:0016787">
    <property type="term" value="F:hydrolase activity"/>
    <property type="evidence" value="ECO:0007669"/>
    <property type="project" value="UniProtKB-KW"/>
</dbReference>
<dbReference type="InterPro" id="IPR040643">
    <property type="entry name" value="MLVIN_C"/>
</dbReference>
<feature type="domain" description="Murine leukemia virus integrase C-terminal" evidence="6">
    <location>
        <begin position="12"/>
        <end position="59"/>
    </location>
</feature>
<keyword evidence="3" id="KW-0540">Nuclease</keyword>
<keyword evidence="1" id="KW-0808">Transferase</keyword>
<dbReference type="AlphaFoldDB" id="A0A8D2IU53"/>
<dbReference type="Ensembl" id="ENSVKKT00000002217.1">
    <property type="protein sequence ID" value="ENSVKKP00000002149.1"/>
    <property type="gene ID" value="ENSVKKG00000001744.1"/>
</dbReference>
<evidence type="ECO:0000256" key="4">
    <source>
        <dbReference type="ARBA" id="ARBA00022759"/>
    </source>
</evidence>
<keyword evidence="2" id="KW-0548">Nucleotidyltransferase</keyword>
<proteinExistence type="predicted"/>
<organism evidence="7 8">
    <name type="scientific">Varanus komodoensis</name>
    <name type="common">Komodo dragon</name>
    <dbReference type="NCBI Taxonomy" id="61221"/>
    <lineage>
        <taxon>Eukaryota</taxon>
        <taxon>Metazoa</taxon>
        <taxon>Chordata</taxon>
        <taxon>Craniata</taxon>
        <taxon>Vertebrata</taxon>
        <taxon>Euteleostomi</taxon>
        <taxon>Lepidosauria</taxon>
        <taxon>Squamata</taxon>
        <taxon>Bifurcata</taxon>
        <taxon>Unidentata</taxon>
        <taxon>Episquamata</taxon>
        <taxon>Toxicofera</taxon>
        <taxon>Anguimorpha</taxon>
        <taxon>Paleoanguimorpha</taxon>
        <taxon>Varanoidea</taxon>
        <taxon>Varanidae</taxon>
        <taxon>Varanus</taxon>
    </lineage>
</organism>
<evidence type="ECO:0000313" key="7">
    <source>
        <dbReference type="Ensembl" id="ENSVKKP00000002149.1"/>
    </source>
</evidence>
<dbReference type="Gene3D" id="2.30.30.850">
    <property type="match status" value="1"/>
</dbReference>
<dbReference type="Pfam" id="PF18697">
    <property type="entry name" value="MLVIN_C"/>
    <property type="match status" value="1"/>
</dbReference>
<dbReference type="GO" id="GO:0004519">
    <property type="term" value="F:endonuclease activity"/>
    <property type="evidence" value="ECO:0007669"/>
    <property type="project" value="UniProtKB-KW"/>
</dbReference>
<keyword evidence="8" id="KW-1185">Reference proteome</keyword>
<accession>A0A8D2IU53</accession>
<keyword evidence="4" id="KW-0255">Endonuclease</keyword>